<dbReference type="SUPFAM" id="SSF53474">
    <property type="entry name" value="alpha/beta-Hydrolases"/>
    <property type="match status" value="1"/>
</dbReference>
<evidence type="ECO:0000259" key="2">
    <source>
        <dbReference type="Pfam" id="PF08386"/>
    </source>
</evidence>
<dbReference type="InterPro" id="IPR022742">
    <property type="entry name" value="Hydrolase_4"/>
</dbReference>
<dbReference type="RefSeq" id="WP_092560980.1">
    <property type="nucleotide sequence ID" value="NZ_FOYZ01000008.1"/>
</dbReference>
<protein>
    <recommendedName>
        <fullName evidence="6">Peptidase S9 prolyl oligopeptidase catalytic domain-containing protein</fullName>
    </recommendedName>
</protein>
<dbReference type="AlphaFoldDB" id="A0A1I6KBM2"/>
<keyword evidence="1" id="KW-0378">Hydrolase</keyword>
<evidence type="ECO:0000313" key="5">
    <source>
        <dbReference type="Proteomes" id="UP000199659"/>
    </source>
</evidence>
<dbReference type="PANTHER" id="PTHR22946:SF9">
    <property type="entry name" value="POLYKETIDE TRANSFERASE AF380"/>
    <property type="match status" value="1"/>
</dbReference>
<dbReference type="InterPro" id="IPR050261">
    <property type="entry name" value="FrsA_esterase"/>
</dbReference>
<dbReference type="EMBL" id="FOYZ01000008">
    <property type="protein sequence ID" value="SFR88685.1"/>
    <property type="molecule type" value="Genomic_DNA"/>
</dbReference>
<dbReference type="Pfam" id="PF08386">
    <property type="entry name" value="Abhydrolase_4"/>
    <property type="match status" value="1"/>
</dbReference>
<dbReference type="Proteomes" id="UP000199659">
    <property type="component" value="Unassembled WGS sequence"/>
</dbReference>
<dbReference type="Gene3D" id="3.40.50.1820">
    <property type="entry name" value="alpha/beta hydrolase"/>
    <property type="match status" value="1"/>
</dbReference>
<dbReference type="PANTHER" id="PTHR22946">
    <property type="entry name" value="DIENELACTONE HYDROLASE DOMAIN-CONTAINING PROTEIN-RELATED"/>
    <property type="match status" value="1"/>
</dbReference>
<reference evidence="4 5" key="1">
    <citation type="submission" date="2016-10" db="EMBL/GenBank/DDBJ databases">
        <authorList>
            <person name="de Groot N.N."/>
        </authorList>
    </citation>
    <scope>NUCLEOTIDE SEQUENCE [LARGE SCALE GENOMIC DNA]</scope>
    <source>
        <strain evidence="4 5">743A</strain>
    </source>
</reference>
<dbReference type="OrthoDB" id="9776685at2"/>
<name>A0A1I6KBM2_9FIRM</name>
<dbReference type="Pfam" id="PF12146">
    <property type="entry name" value="Hydrolase_4"/>
    <property type="match status" value="1"/>
</dbReference>
<organism evidence="4 5">
    <name type="scientific">Anaeromicropila populeti</name>
    <dbReference type="NCBI Taxonomy" id="37658"/>
    <lineage>
        <taxon>Bacteria</taxon>
        <taxon>Bacillati</taxon>
        <taxon>Bacillota</taxon>
        <taxon>Clostridia</taxon>
        <taxon>Lachnospirales</taxon>
        <taxon>Lachnospiraceae</taxon>
        <taxon>Anaeromicropila</taxon>
    </lineage>
</organism>
<keyword evidence="5" id="KW-1185">Reference proteome</keyword>
<feature type="domain" description="Peptidase S33 tripeptidyl aminopeptidase-like C-terminal" evidence="2">
    <location>
        <begin position="209"/>
        <end position="268"/>
    </location>
</feature>
<proteinExistence type="predicted"/>
<gene>
    <name evidence="4" type="ORF">SAMN05661086_02353</name>
</gene>
<dbReference type="InterPro" id="IPR029058">
    <property type="entry name" value="AB_hydrolase_fold"/>
</dbReference>
<feature type="domain" description="Serine aminopeptidase S33" evidence="3">
    <location>
        <begin position="52"/>
        <end position="167"/>
    </location>
</feature>
<dbReference type="STRING" id="37658.SAMN05661086_02353"/>
<dbReference type="InterPro" id="IPR013595">
    <property type="entry name" value="Pept_S33_TAP-like_C"/>
</dbReference>
<evidence type="ECO:0000313" key="4">
    <source>
        <dbReference type="EMBL" id="SFR88685.1"/>
    </source>
</evidence>
<accession>A0A1I6KBM2</accession>
<sequence length="271" mass="30232">MNTTKKANTEQSVSTTTTANSEIIITELTIKNGENSIYGKLYTPSENGKHPTIILSHGYNGTNSDFTNECEYFAENGYVAYAFDFCGGSNSSKSSGISTDMTIFTEKSDLLAVIDYIRTLEQVNDQQIFLFGGSLGGLVTTLAAEEYIDKVKGMILYYPALCISDDWRKNYPYVESIPNTLNFWELNLGQNFFLSIHDFYVFEQIGLFDKNILIIHGDQDTIVPISYSQKAMELYKNAELITLTGEGHGFTSIGGDKAKKYVLDFLTTHTS</sequence>
<dbReference type="GO" id="GO:0052689">
    <property type="term" value="F:carboxylic ester hydrolase activity"/>
    <property type="evidence" value="ECO:0007669"/>
    <property type="project" value="UniProtKB-ARBA"/>
</dbReference>
<evidence type="ECO:0008006" key="6">
    <source>
        <dbReference type="Google" id="ProtNLM"/>
    </source>
</evidence>
<evidence type="ECO:0000259" key="3">
    <source>
        <dbReference type="Pfam" id="PF12146"/>
    </source>
</evidence>
<evidence type="ECO:0000256" key="1">
    <source>
        <dbReference type="ARBA" id="ARBA00022801"/>
    </source>
</evidence>